<protein>
    <submittedName>
        <fullName evidence="3">CHAT domain-containing protein</fullName>
    </submittedName>
</protein>
<organism evidence="3 4">
    <name type="scientific">Parachaetomium inaequale</name>
    <dbReference type="NCBI Taxonomy" id="2588326"/>
    <lineage>
        <taxon>Eukaryota</taxon>
        <taxon>Fungi</taxon>
        <taxon>Dikarya</taxon>
        <taxon>Ascomycota</taxon>
        <taxon>Pezizomycotina</taxon>
        <taxon>Sordariomycetes</taxon>
        <taxon>Sordariomycetidae</taxon>
        <taxon>Sordariales</taxon>
        <taxon>Chaetomiaceae</taxon>
        <taxon>Parachaetomium</taxon>
    </lineage>
</organism>
<dbReference type="AlphaFoldDB" id="A0AAN6P785"/>
<comment type="caution">
    <text evidence="3">The sequence shown here is derived from an EMBL/GenBank/DDBJ whole genome shotgun (WGS) entry which is preliminary data.</text>
</comment>
<dbReference type="EMBL" id="MU854731">
    <property type="protein sequence ID" value="KAK4031673.1"/>
    <property type="molecule type" value="Genomic_DNA"/>
</dbReference>
<dbReference type="Pfam" id="PF12770">
    <property type="entry name" value="CHAT"/>
    <property type="match status" value="1"/>
</dbReference>
<evidence type="ECO:0000256" key="1">
    <source>
        <dbReference type="SAM" id="MobiDB-lite"/>
    </source>
</evidence>
<gene>
    <name evidence="3" type="ORF">C8A01DRAFT_21153</name>
</gene>
<name>A0AAN6P785_9PEZI</name>
<feature type="compositionally biased region" description="Pro residues" evidence="1">
    <location>
        <begin position="1103"/>
        <end position="1115"/>
    </location>
</feature>
<feature type="compositionally biased region" description="Polar residues" evidence="1">
    <location>
        <begin position="1"/>
        <end position="20"/>
    </location>
</feature>
<evidence type="ECO:0000259" key="2">
    <source>
        <dbReference type="Pfam" id="PF12770"/>
    </source>
</evidence>
<keyword evidence="4" id="KW-1185">Reference proteome</keyword>
<accession>A0AAN6P785</accession>
<dbReference type="Proteomes" id="UP001303115">
    <property type="component" value="Unassembled WGS sequence"/>
</dbReference>
<feature type="region of interest" description="Disordered" evidence="1">
    <location>
        <begin position="1"/>
        <end position="26"/>
    </location>
</feature>
<feature type="region of interest" description="Disordered" evidence="1">
    <location>
        <begin position="1078"/>
        <end position="1122"/>
    </location>
</feature>
<dbReference type="InterPro" id="IPR024983">
    <property type="entry name" value="CHAT_dom"/>
</dbReference>
<sequence>MDDLNSNLAAVTLSPTPGSETSRRDEHIAEADRVRDLSDFTTALALYREAEAMRADLTISARIASLMTEQGRDPMALREWDQALAKFALTEHDAELVAFADLSRAICAANMDIRFRPALEKGLKYFDQFVKPHPIRDWKGCKLALALLLQTPHSILKMGGAQIEPLPLDDIMVKELYGELVRTERFDKAYVVARFPECSETKSGVQDLSLVDNLLQQPKLPALVRAHIQQWKGTLALQSGDRDAWLSLSGEATRIFEAEGHRSGPLSIEMERLHDDKRAMRPYDELKSATLRIKDAFIELGNWYGAKDCMQRLSTMAIGKADEELIGHLNEEYEQIRADCMTTIGWAGKEEIMLRSWDYQSHHAAKLIVTFKELYQVYLDGDMPLRGALISATLYNIYQRVGDSQNAEKWASRVAGHADALSQPLLHLFHPLIRRLERARGGAGMLSIEDETAQLSDFLAQKKARYAEHISRFERTQIIETTLRVQGMYLARPLDEYKRLSAMCFEAIRSFLPLLPADDRATYEAALLRQRGRLLFFEALGESPTSWERLVEAYNAHAEAAGILESVGGRGLPLSGIYADIGQVAQELWVVESLAVGRGTVLDLLFQEADGFYRHSLLLAAEEEILPAVQMAISRLHGLWLRGLQHTKAAKGGDDADSVHARDQTHSWLESGKEMLEMARRDSSTLSKSSAVMGKQSVRATLQVQKLYSDAFELAMVVESPRYLWGWVQDSKARSASDLLALGINIPETLRDAISKSADTRLLFDEEREIKKRLDTVAGASTVMLHQQLATLRERMAQDELADAVLALREGRPTRLEALQAVAQKDAGPSSSGALVKTDTRMESLGLHGAGPPRRVFFVDYGFHHGRGFIVVALGDDINAVPIDVTVQDAAAWKEVWLEHRPPSPVSPGEEAGPERYDPLLRDQEDGALAWLARLAQPLVSVSDPGDLLVLCPSETLHGIPIHAARVSQDNGGKPMCLIERNPVVYTASMTLTAQCIQRATRDSAGTDTVDKSTILGVYRHPQAIHDMAARISQHFAHHPLDTHVDTRLDRATLQDALATSKTVLFFGHCNSATTTTSNPLTDQHLLLNDSPQTQNELNSPPFHLPLPNDPPPPQQQEEDSKFTTNDVFATPVAASLVTLVACGSASQAIRPGDEPLGLLTALLCAGANSVVGSMWPVEPRVGVAFAEGFYGRVAGLSGGTSGGVGVEEREGEERRVGMVDLAVVLQETVVELMRSRRVGFDTRSVVDWGAFTLNGAWLLDLLDVD</sequence>
<feature type="compositionally biased region" description="Polar residues" evidence="1">
    <location>
        <begin position="1090"/>
        <end position="1099"/>
    </location>
</feature>
<reference evidence="4" key="1">
    <citation type="journal article" date="2023" name="Mol. Phylogenet. Evol.">
        <title>Genome-scale phylogeny and comparative genomics of the fungal order Sordariales.</title>
        <authorList>
            <person name="Hensen N."/>
            <person name="Bonometti L."/>
            <person name="Westerberg I."/>
            <person name="Brannstrom I.O."/>
            <person name="Guillou S."/>
            <person name="Cros-Aarteil S."/>
            <person name="Calhoun S."/>
            <person name="Haridas S."/>
            <person name="Kuo A."/>
            <person name="Mondo S."/>
            <person name="Pangilinan J."/>
            <person name="Riley R."/>
            <person name="LaButti K."/>
            <person name="Andreopoulos B."/>
            <person name="Lipzen A."/>
            <person name="Chen C."/>
            <person name="Yan M."/>
            <person name="Daum C."/>
            <person name="Ng V."/>
            <person name="Clum A."/>
            <person name="Steindorff A."/>
            <person name="Ohm R.A."/>
            <person name="Martin F."/>
            <person name="Silar P."/>
            <person name="Natvig D.O."/>
            <person name="Lalanne C."/>
            <person name="Gautier V."/>
            <person name="Ament-Velasquez S.L."/>
            <person name="Kruys A."/>
            <person name="Hutchinson M.I."/>
            <person name="Powell A.J."/>
            <person name="Barry K."/>
            <person name="Miller A.N."/>
            <person name="Grigoriev I.V."/>
            <person name="Debuchy R."/>
            <person name="Gladieux P."/>
            <person name="Hiltunen Thoren M."/>
            <person name="Johannesson H."/>
        </authorList>
    </citation>
    <scope>NUCLEOTIDE SEQUENCE [LARGE SCALE GENOMIC DNA]</scope>
    <source>
        <strain evidence="4">CBS 284.82</strain>
    </source>
</reference>
<evidence type="ECO:0000313" key="4">
    <source>
        <dbReference type="Proteomes" id="UP001303115"/>
    </source>
</evidence>
<evidence type="ECO:0000313" key="3">
    <source>
        <dbReference type="EMBL" id="KAK4031673.1"/>
    </source>
</evidence>
<feature type="domain" description="CHAT" evidence="2">
    <location>
        <begin position="935"/>
        <end position="1196"/>
    </location>
</feature>
<proteinExistence type="predicted"/>